<proteinExistence type="predicted"/>
<comment type="caution">
    <text evidence="2">The sequence shown here is derived from an EMBL/GenBank/DDBJ whole genome shotgun (WGS) entry which is preliminary data.</text>
</comment>
<accession>A0A392U538</accession>
<evidence type="ECO:0000256" key="1">
    <source>
        <dbReference type="SAM" id="MobiDB-lite"/>
    </source>
</evidence>
<dbReference type="Proteomes" id="UP000265520">
    <property type="component" value="Unassembled WGS sequence"/>
</dbReference>
<name>A0A392U538_9FABA</name>
<organism evidence="2 3">
    <name type="scientific">Trifolium medium</name>
    <dbReference type="NCBI Taxonomy" id="97028"/>
    <lineage>
        <taxon>Eukaryota</taxon>
        <taxon>Viridiplantae</taxon>
        <taxon>Streptophyta</taxon>
        <taxon>Embryophyta</taxon>
        <taxon>Tracheophyta</taxon>
        <taxon>Spermatophyta</taxon>
        <taxon>Magnoliopsida</taxon>
        <taxon>eudicotyledons</taxon>
        <taxon>Gunneridae</taxon>
        <taxon>Pentapetalae</taxon>
        <taxon>rosids</taxon>
        <taxon>fabids</taxon>
        <taxon>Fabales</taxon>
        <taxon>Fabaceae</taxon>
        <taxon>Papilionoideae</taxon>
        <taxon>50 kb inversion clade</taxon>
        <taxon>NPAAA clade</taxon>
        <taxon>Hologalegina</taxon>
        <taxon>IRL clade</taxon>
        <taxon>Trifolieae</taxon>
        <taxon>Trifolium</taxon>
    </lineage>
</organism>
<evidence type="ECO:0000313" key="2">
    <source>
        <dbReference type="EMBL" id="MCI68623.1"/>
    </source>
</evidence>
<feature type="non-terminal residue" evidence="2">
    <location>
        <position position="72"/>
    </location>
</feature>
<feature type="region of interest" description="Disordered" evidence="1">
    <location>
        <begin position="1"/>
        <end position="28"/>
    </location>
</feature>
<keyword evidence="3" id="KW-1185">Reference proteome</keyword>
<sequence length="72" mass="9068">MKGLRQKKRRKEEKRNKRKDNKKKKKKNKRGYLCWLLEKIKGKQVLMNMILWCFYFKNNLLLRRLNKSKSRK</sequence>
<dbReference type="AlphaFoldDB" id="A0A392U538"/>
<evidence type="ECO:0000313" key="3">
    <source>
        <dbReference type="Proteomes" id="UP000265520"/>
    </source>
</evidence>
<dbReference type="EMBL" id="LXQA010739802">
    <property type="protein sequence ID" value="MCI68623.1"/>
    <property type="molecule type" value="Genomic_DNA"/>
</dbReference>
<protein>
    <submittedName>
        <fullName evidence="2">Uncharacterized protein</fullName>
    </submittedName>
</protein>
<reference evidence="2 3" key="1">
    <citation type="journal article" date="2018" name="Front. Plant Sci.">
        <title>Red Clover (Trifolium pratense) and Zigzag Clover (T. medium) - A Picture of Genomic Similarities and Differences.</title>
        <authorList>
            <person name="Dluhosova J."/>
            <person name="Istvanek J."/>
            <person name="Nedelnik J."/>
            <person name="Repkova J."/>
        </authorList>
    </citation>
    <scope>NUCLEOTIDE SEQUENCE [LARGE SCALE GENOMIC DNA]</scope>
    <source>
        <strain evidence="3">cv. 10/8</strain>
        <tissue evidence="2">Leaf</tissue>
    </source>
</reference>